<dbReference type="InterPro" id="IPR051201">
    <property type="entry name" value="Chloro_Bact_Ser_Proteases"/>
</dbReference>
<feature type="transmembrane region" description="Helical" evidence="3">
    <location>
        <begin position="7"/>
        <end position="28"/>
    </location>
</feature>
<dbReference type="SUPFAM" id="SSF50156">
    <property type="entry name" value="PDZ domain-like"/>
    <property type="match status" value="1"/>
</dbReference>
<accession>A0A075FJH9</accession>
<dbReference type="GO" id="GO:0032440">
    <property type="term" value="F:2-alkenal reductase [NAD(P)H] activity"/>
    <property type="evidence" value="ECO:0007669"/>
    <property type="project" value="UniProtKB-EC"/>
</dbReference>
<protein>
    <submittedName>
        <fullName evidence="4">2-alkenal reductase</fullName>
        <ecNumber evidence="4">1.3.1.74</ecNumber>
    </submittedName>
</protein>
<proteinExistence type="predicted"/>
<keyword evidence="3" id="KW-0812">Transmembrane</keyword>
<dbReference type="PRINTS" id="PR00834">
    <property type="entry name" value="PROTEASES2C"/>
</dbReference>
<dbReference type="GO" id="GO:0006508">
    <property type="term" value="P:proteolysis"/>
    <property type="evidence" value="ECO:0007669"/>
    <property type="project" value="UniProtKB-KW"/>
</dbReference>
<dbReference type="EC" id="1.3.1.74" evidence="4"/>
<dbReference type="Pfam" id="PF13365">
    <property type="entry name" value="Trypsin_2"/>
    <property type="match status" value="1"/>
</dbReference>
<dbReference type="AlphaFoldDB" id="A0A075FJH9"/>
<keyword evidence="3" id="KW-0472">Membrane</keyword>
<dbReference type="InterPro" id="IPR036034">
    <property type="entry name" value="PDZ_sf"/>
</dbReference>
<dbReference type="PANTHER" id="PTHR43343">
    <property type="entry name" value="PEPTIDASE S12"/>
    <property type="match status" value="1"/>
</dbReference>
<evidence type="ECO:0000256" key="3">
    <source>
        <dbReference type="SAM" id="Phobius"/>
    </source>
</evidence>
<keyword evidence="3" id="KW-1133">Transmembrane helix</keyword>
<evidence type="ECO:0000256" key="1">
    <source>
        <dbReference type="ARBA" id="ARBA00022670"/>
    </source>
</evidence>
<dbReference type="InterPro" id="IPR001940">
    <property type="entry name" value="Peptidase_S1C"/>
</dbReference>
<dbReference type="EMBL" id="KF900338">
    <property type="protein sequence ID" value="AIE91454.1"/>
    <property type="molecule type" value="Genomic_DNA"/>
</dbReference>
<dbReference type="Gene3D" id="2.30.42.10">
    <property type="match status" value="1"/>
</dbReference>
<evidence type="ECO:0000256" key="2">
    <source>
        <dbReference type="ARBA" id="ARBA00022801"/>
    </source>
</evidence>
<reference evidence="4" key="1">
    <citation type="journal article" date="2014" name="Genome Biol. Evol.">
        <title>Pangenome evidence for extensive interdomain horizontal transfer affecting lineage core and shell genes in uncultured planktonic thaumarchaeota and euryarchaeota.</title>
        <authorList>
            <person name="Deschamps P."/>
            <person name="Zivanovic Y."/>
            <person name="Moreira D."/>
            <person name="Rodriguez-Valera F."/>
            <person name="Lopez-Garcia P."/>
        </authorList>
    </citation>
    <scope>NUCLEOTIDE SEQUENCE</scope>
</reference>
<dbReference type="GO" id="GO:0004252">
    <property type="term" value="F:serine-type endopeptidase activity"/>
    <property type="evidence" value="ECO:0007669"/>
    <property type="project" value="InterPro"/>
</dbReference>
<name>A0A075FJH9_9ARCH</name>
<keyword evidence="1" id="KW-0645">Protease</keyword>
<evidence type="ECO:0000313" key="4">
    <source>
        <dbReference type="EMBL" id="AIE91454.1"/>
    </source>
</evidence>
<dbReference type="PANTHER" id="PTHR43343:SF3">
    <property type="entry name" value="PROTEASE DO-LIKE 8, CHLOROPLASTIC"/>
    <property type="match status" value="1"/>
</dbReference>
<dbReference type="SUPFAM" id="SSF50494">
    <property type="entry name" value="Trypsin-like serine proteases"/>
    <property type="match status" value="1"/>
</dbReference>
<sequence length="368" mass="39442">MSNNLKLVSYSSLIISSLTLILLVYALVVNPSIFQGPEGPQGIQGPRGIQGIDGQIGMQGAQGPEGQEGMPPSYYAQKVYEDSKSGVVFIKVYLEDQQVAVGSGFIYDLKGHIITNNHVIENGSDFVIVYFDGTMSEGEVIGRDSQGDLAVIKTKLPPSVNKLELESDITIGEQVFPIGSPAGFVGSITAGVISQANRTGLSILPMIQTDAPINPGNSGGPLINSDGKVVGINSMGYRGGEFEALGFAIPSSIAKIVIPNLIQNGFHEHPFIGISATFLDPIQIKERNLPEDITSGVIIQTVRPGTAAENYGLMNEDIIISMGGYSLRAQHDISYILHHYFSPNEQIEIEIFRNGEIISIDLTLGVRP</sequence>
<dbReference type="Gene3D" id="2.40.10.120">
    <property type="match status" value="1"/>
</dbReference>
<keyword evidence="4" id="KW-0560">Oxidoreductase</keyword>
<dbReference type="InterPro" id="IPR009003">
    <property type="entry name" value="Peptidase_S1_PA"/>
</dbReference>
<organism evidence="4">
    <name type="scientific">uncultured marine thaumarchaeote AD1000_11_E10</name>
    <dbReference type="NCBI Taxonomy" id="1455890"/>
    <lineage>
        <taxon>Archaea</taxon>
        <taxon>Nitrososphaerota</taxon>
        <taxon>environmental samples</taxon>
    </lineage>
</organism>
<keyword evidence="2" id="KW-0378">Hydrolase</keyword>